<dbReference type="AlphaFoldDB" id="A0A392RVF1"/>
<reference evidence="1 2" key="1">
    <citation type="journal article" date="2018" name="Front. Plant Sci.">
        <title>Red Clover (Trifolium pratense) and Zigzag Clover (T. medium) - A Picture of Genomic Similarities and Differences.</title>
        <authorList>
            <person name="Dluhosova J."/>
            <person name="Istvanek J."/>
            <person name="Nedelnik J."/>
            <person name="Repkova J."/>
        </authorList>
    </citation>
    <scope>NUCLEOTIDE SEQUENCE [LARGE SCALE GENOMIC DNA]</scope>
    <source>
        <strain evidence="2">cv. 10/8</strain>
        <tissue evidence="1">Leaf</tissue>
    </source>
</reference>
<evidence type="ECO:0000313" key="2">
    <source>
        <dbReference type="Proteomes" id="UP000265520"/>
    </source>
</evidence>
<dbReference type="Proteomes" id="UP000265520">
    <property type="component" value="Unassembled WGS sequence"/>
</dbReference>
<dbReference type="EMBL" id="LXQA010276385">
    <property type="protein sequence ID" value="MCI40137.1"/>
    <property type="molecule type" value="Genomic_DNA"/>
</dbReference>
<proteinExistence type="predicted"/>
<protein>
    <submittedName>
        <fullName evidence="1">F-box protein</fullName>
    </submittedName>
</protein>
<accession>A0A392RVF1</accession>
<organism evidence="1 2">
    <name type="scientific">Trifolium medium</name>
    <dbReference type="NCBI Taxonomy" id="97028"/>
    <lineage>
        <taxon>Eukaryota</taxon>
        <taxon>Viridiplantae</taxon>
        <taxon>Streptophyta</taxon>
        <taxon>Embryophyta</taxon>
        <taxon>Tracheophyta</taxon>
        <taxon>Spermatophyta</taxon>
        <taxon>Magnoliopsida</taxon>
        <taxon>eudicotyledons</taxon>
        <taxon>Gunneridae</taxon>
        <taxon>Pentapetalae</taxon>
        <taxon>rosids</taxon>
        <taxon>fabids</taxon>
        <taxon>Fabales</taxon>
        <taxon>Fabaceae</taxon>
        <taxon>Papilionoideae</taxon>
        <taxon>50 kb inversion clade</taxon>
        <taxon>NPAAA clade</taxon>
        <taxon>Hologalegina</taxon>
        <taxon>IRL clade</taxon>
        <taxon>Trifolieae</taxon>
        <taxon>Trifolium</taxon>
    </lineage>
</organism>
<evidence type="ECO:0000313" key="1">
    <source>
        <dbReference type="EMBL" id="MCI40137.1"/>
    </source>
</evidence>
<keyword evidence="2" id="KW-1185">Reference proteome</keyword>
<name>A0A392RVF1_9FABA</name>
<comment type="caution">
    <text evidence="1">The sequence shown here is derived from an EMBL/GenBank/DDBJ whole genome shotgun (WGS) entry which is preliminary data.</text>
</comment>
<sequence length="82" mass="9224">MAGSCNGLICLTGFRFSATSMIYDEKFEYWLRLWNPATRAISEKIGCFIDSRGFSFNFGCDNSTGTFKVVASHYILDQLTSD</sequence>
<feature type="non-terminal residue" evidence="1">
    <location>
        <position position="82"/>
    </location>
</feature>